<dbReference type="SUPFAM" id="SSF53383">
    <property type="entry name" value="PLP-dependent transferases"/>
    <property type="match status" value="1"/>
</dbReference>
<comment type="caution">
    <text evidence="11">The sequence shown here is derived from an EMBL/GenBank/DDBJ whole genome shotgun (WGS) entry which is preliminary data.</text>
</comment>
<proteinExistence type="inferred from homology"/>
<name>A0A1V3BXR5_9ACTN</name>
<dbReference type="RefSeq" id="WP_077689729.1">
    <property type="nucleotide sequence ID" value="NZ_MCOK01000001.1"/>
</dbReference>
<sequence length="375" mass="40014">MRFDTRLVQSGREADGTGATVPPIHVATTYDQRHQDPPRYFYARGENPTREALEHTLASLEEVPFATAYSSGQAAGDAILSVVPPGGRVVASDDVYGGTRALFALLDRRGITVDHVDLTDRDALRAALQRGPDLVWIEAPTNPLLKIADLAEVCPRARAAGAVVVVDNTLASPVLQRPLDLGADVSLYSTTKSIAGHSDAVGGALVYRDAELHRRLLSYRTAVGNVPGPLDCYLVHRGLKTLSLRVARQVANAQAIAEALRDSGLTGAVRYPGLPEHPQHDVAGRQMSGPGSIVCFECPVEPEKLFRRLRLHSCAVSLGGVGSLIQCPARSTHAGIPRSTRLELGLTDDLVRVSAGIEDAADLVEDLLTALRATV</sequence>
<organism evidence="11 12">
    <name type="scientific">Nocardiopsis sinuspersici</name>
    <dbReference type="NCBI Taxonomy" id="501010"/>
    <lineage>
        <taxon>Bacteria</taxon>
        <taxon>Bacillati</taxon>
        <taxon>Actinomycetota</taxon>
        <taxon>Actinomycetes</taxon>
        <taxon>Streptosporangiales</taxon>
        <taxon>Nocardiopsidaceae</taxon>
        <taxon>Nocardiopsis</taxon>
    </lineage>
</organism>
<evidence type="ECO:0000256" key="5">
    <source>
        <dbReference type="ARBA" id="ARBA00047199"/>
    </source>
</evidence>
<evidence type="ECO:0000256" key="4">
    <source>
        <dbReference type="ARBA" id="ARBA00047175"/>
    </source>
</evidence>
<evidence type="ECO:0000256" key="8">
    <source>
        <dbReference type="PIRSR" id="PIRSR001434-2"/>
    </source>
</evidence>
<dbReference type="PIRSF" id="PIRSF001434">
    <property type="entry name" value="CGS"/>
    <property type="match status" value="1"/>
</dbReference>
<dbReference type="GO" id="GO:0018826">
    <property type="term" value="F:methionine gamma-lyase activity"/>
    <property type="evidence" value="ECO:0007669"/>
    <property type="project" value="UniProtKB-EC"/>
</dbReference>
<evidence type="ECO:0000256" key="9">
    <source>
        <dbReference type="RuleBase" id="RU362118"/>
    </source>
</evidence>
<dbReference type="PANTHER" id="PTHR11808">
    <property type="entry name" value="TRANS-SULFURATION ENZYME FAMILY MEMBER"/>
    <property type="match status" value="1"/>
</dbReference>
<dbReference type="PANTHER" id="PTHR11808:SF15">
    <property type="entry name" value="CYSTATHIONINE GAMMA-LYASE"/>
    <property type="match status" value="1"/>
</dbReference>
<keyword evidence="12" id="KW-1185">Reference proteome</keyword>
<dbReference type="CDD" id="cd00614">
    <property type="entry name" value="CGS_like"/>
    <property type="match status" value="1"/>
</dbReference>
<dbReference type="GO" id="GO:0047982">
    <property type="term" value="F:homocysteine desulfhydrase activity"/>
    <property type="evidence" value="ECO:0007669"/>
    <property type="project" value="UniProtKB-EC"/>
</dbReference>
<dbReference type="Gene3D" id="3.40.640.10">
    <property type="entry name" value="Type I PLP-dependent aspartate aminotransferase-like (Major domain)"/>
    <property type="match status" value="1"/>
</dbReference>
<dbReference type="GO" id="GO:0005737">
    <property type="term" value="C:cytoplasm"/>
    <property type="evidence" value="ECO:0007669"/>
    <property type="project" value="TreeGrafter"/>
</dbReference>
<dbReference type="EC" id="4.4.1.2" evidence="4"/>
<feature type="region of interest" description="Disordered" evidence="10">
    <location>
        <begin position="1"/>
        <end position="22"/>
    </location>
</feature>
<comment type="catalytic activity">
    <reaction evidence="6">
        <text>L-homocysteine + H2O = 2-oxobutanoate + hydrogen sulfide + NH4(+) + H(+)</text>
        <dbReference type="Rhea" id="RHEA:14501"/>
        <dbReference type="ChEBI" id="CHEBI:15377"/>
        <dbReference type="ChEBI" id="CHEBI:15378"/>
        <dbReference type="ChEBI" id="CHEBI:16763"/>
        <dbReference type="ChEBI" id="CHEBI:28938"/>
        <dbReference type="ChEBI" id="CHEBI:29919"/>
        <dbReference type="ChEBI" id="CHEBI:58199"/>
        <dbReference type="EC" id="4.4.1.2"/>
    </reaction>
    <physiologicalReaction direction="left-to-right" evidence="6">
        <dbReference type="Rhea" id="RHEA:14502"/>
    </physiologicalReaction>
</comment>
<dbReference type="InterPro" id="IPR000277">
    <property type="entry name" value="Cys/Met-Metab_PyrdxlP-dep_enz"/>
</dbReference>
<dbReference type="GO" id="GO:0019346">
    <property type="term" value="P:transsulfuration"/>
    <property type="evidence" value="ECO:0007669"/>
    <property type="project" value="InterPro"/>
</dbReference>
<dbReference type="InterPro" id="IPR015424">
    <property type="entry name" value="PyrdxlP-dep_Trfase"/>
</dbReference>
<dbReference type="FunFam" id="3.40.640.10:FF:000046">
    <property type="entry name" value="Cystathionine gamma-lyase"/>
    <property type="match status" value="1"/>
</dbReference>
<dbReference type="Gene3D" id="3.90.1150.10">
    <property type="entry name" value="Aspartate Aminotransferase, domain 1"/>
    <property type="match status" value="1"/>
</dbReference>
<dbReference type="Proteomes" id="UP000189004">
    <property type="component" value="Unassembled WGS sequence"/>
</dbReference>
<protein>
    <recommendedName>
        <fullName evidence="4">homocysteine desulfhydrase</fullName>
        <ecNumber evidence="4">4.4.1.2</ecNumber>
    </recommendedName>
    <alternativeName>
        <fullName evidence="5">Homocysteine desulfhydrase</fullName>
    </alternativeName>
</protein>
<dbReference type="OrthoDB" id="4966611at2"/>
<dbReference type="InterPro" id="IPR015422">
    <property type="entry name" value="PyrdxlP-dep_Trfase_small"/>
</dbReference>
<reference evidence="12" key="1">
    <citation type="submission" date="2016-08" db="EMBL/GenBank/DDBJ databases">
        <authorList>
            <person name="Tokovenko B."/>
            <person name="Kalinowski J."/>
        </authorList>
    </citation>
    <scope>NUCLEOTIDE SEQUENCE [LARGE SCALE GENOMIC DNA]</scope>
    <source>
        <strain evidence="12">UTMC102</strain>
    </source>
</reference>
<keyword evidence="3 8" id="KW-0663">Pyridoxal phosphate</keyword>
<gene>
    <name evidence="11" type="ORF">NOSIN_05655</name>
</gene>
<evidence type="ECO:0000256" key="10">
    <source>
        <dbReference type="SAM" id="MobiDB-lite"/>
    </source>
</evidence>
<dbReference type="GO" id="GO:0004123">
    <property type="term" value="F:cystathionine gamma-lyase activity"/>
    <property type="evidence" value="ECO:0007669"/>
    <property type="project" value="TreeGrafter"/>
</dbReference>
<evidence type="ECO:0000256" key="3">
    <source>
        <dbReference type="ARBA" id="ARBA00022898"/>
    </source>
</evidence>
<dbReference type="AlphaFoldDB" id="A0A1V3BXR5"/>
<evidence type="ECO:0000256" key="6">
    <source>
        <dbReference type="ARBA" id="ARBA00048780"/>
    </source>
</evidence>
<evidence type="ECO:0000256" key="7">
    <source>
        <dbReference type="ARBA" id="ARBA00052699"/>
    </source>
</evidence>
<dbReference type="GO" id="GO:0030170">
    <property type="term" value="F:pyridoxal phosphate binding"/>
    <property type="evidence" value="ECO:0007669"/>
    <property type="project" value="InterPro"/>
</dbReference>
<feature type="modified residue" description="N6-(pyridoxal phosphate)lysine" evidence="8">
    <location>
        <position position="192"/>
    </location>
</feature>
<evidence type="ECO:0000313" key="12">
    <source>
        <dbReference type="Proteomes" id="UP000189004"/>
    </source>
</evidence>
<dbReference type="InterPro" id="IPR015421">
    <property type="entry name" value="PyrdxlP-dep_Trfase_major"/>
</dbReference>
<evidence type="ECO:0000256" key="1">
    <source>
        <dbReference type="ARBA" id="ARBA00001933"/>
    </source>
</evidence>
<evidence type="ECO:0000256" key="2">
    <source>
        <dbReference type="ARBA" id="ARBA00009077"/>
    </source>
</evidence>
<comment type="catalytic activity">
    <reaction evidence="7">
        <text>L-methionine + H2O = methanethiol + 2-oxobutanoate + NH4(+)</text>
        <dbReference type="Rhea" id="RHEA:23800"/>
        <dbReference type="ChEBI" id="CHEBI:15377"/>
        <dbReference type="ChEBI" id="CHEBI:16007"/>
        <dbReference type="ChEBI" id="CHEBI:16763"/>
        <dbReference type="ChEBI" id="CHEBI:28938"/>
        <dbReference type="ChEBI" id="CHEBI:57844"/>
        <dbReference type="EC" id="4.4.1.11"/>
    </reaction>
    <physiologicalReaction direction="left-to-right" evidence="7">
        <dbReference type="Rhea" id="RHEA:23801"/>
    </physiologicalReaction>
</comment>
<evidence type="ECO:0000313" key="11">
    <source>
        <dbReference type="EMBL" id="OOC53357.1"/>
    </source>
</evidence>
<dbReference type="EMBL" id="MCOK01000001">
    <property type="protein sequence ID" value="OOC53357.1"/>
    <property type="molecule type" value="Genomic_DNA"/>
</dbReference>
<accession>A0A1V3BXR5</accession>
<dbReference type="GO" id="GO:0019343">
    <property type="term" value="P:cysteine biosynthetic process via cystathionine"/>
    <property type="evidence" value="ECO:0007669"/>
    <property type="project" value="TreeGrafter"/>
</dbReference>
<dbReference type="STRING" id="501010.NOSIN_05655"/>
<comment type="similarity">
    <text evidence="2 9">Belongs to the trans-sulfuration enzymes family.</text>
</comment>
<dbReference type="Pfam" id="PF01053">
    <property type="entry name" value="Cys_Met_Meta_PP"/>
    <property type="match status" value="1"/>
</dbReference>
<comment type="cofactor">
    <cofactor evidence="1 9">
        <name>pyridoxal 5'-phosphate</name>
        <dbReference type="ChEBI" id="CHEBI:597326"/>
    </cofactor>
</comment>